<dbReference type="Proteomes" id="UP000593812">
    <property type="component" value="Chromosome"/>
</dbReference>
<dbReference type="Proteomes" id="UP000503440">
    <property type="component" value="Chromosome"/>
</dbReference>
<dbReference type="GO" id="GO:0015109">
    <property type="term" value="F:chromate transmembrane transporter activity"/>
    <property type="evidence" value="ECO:0007669"/>
    <property type="project" value="InterPro"/>
</dbReference>
<feature type="transmembrane region" description="Helical" evidence="7">
    <location>
        <begin position="232"/>
        <end position="250"/>
    </location>
</feature>
<proteinExistence type="inferred from homology"/>
<feature type="transmembrane region" description="Helical" evidence="7">
    <location>
        <begin position="201"/>
        <end position="220"/>
    </location>
</feature>
<evidence type="ECO:0000313" key="10">
    <source>
        <dbReference type="Proteomes" id="UP000503440"/>
    </source>
</evidence>
<evidence type="ECO:0000256" key="4">
    <source>
        <dbReference type="ARBA" id="ARBA00022692"/>
    </source>
</evidence>
<dbReference type="GO" id="GO:0005886">
    <property type="term" value="C:plasma membrane"/>
    <property type="evidence" value="ECO:0007669"/>
    <property type="project" value="UniProtKB-SubCell"/>
</dbReference>
<feature type="transmembrane region" description="Helical" evidence="7">
    <location>
        <begin position="139"/>
        <end position="156"/>
    </location>
</feature>
<feature type="transmembrane region" description="Helical" evidence="7">
    <location>
        <begin position="357"/>
        <end position="374"/>
    </location>
</feature>
<keyword evidence="6 7" id="KW-0472">Membrane</keyword>
<dbReference type="PANTHER" id="PTHR33567:SF3">
    <property type="entry name" value="CHROMATE ION TRANSPORTER (EUROFUNG)"/>
    <property type="match status" value="1"/>
</dbReference>
<keyword evidence="5 7" id="KW-1133">Transmembrane helix</keyword>
<keyword evidence="3" id="KW-1003">Cell membrane</keyword>
<dbReference type="Pfam" id="PF02417">
    <property type="entry name" value="Chromate_transp"/>
    <property type="match status" value="2"/>
</dbReference>
<dbReference type="InterPro" id="IPR003370">
    <property type="entry name" value="Chromate_transpt"/>
</dbReference>
<organism evidence="8 10">
    <name type="scientific">Acinetobacter indicus</name>
    <dbReference type="NCBI Taxonomy" id="756892"/>
    <lineage>
        <taxon>Bacteria</taxon>
        <taxon>Pseudomonadati</taxon>
        <taxon>Pseudomonadota</taxon>
        <taxon>Gammaproteobacteria</taxon>
        <taxon>Moraxellales</taxon>
        <taxon>Moraxellaceae</taxon>
        <taxon>Acinetobacter</taxon>
    </lineage>
</organism>
<dbReference type="AlphaFoldDB" id="A0A6C0Y097"/>
<evidence type="ECO:0000256" key="7">
    <source>
        <dbReference type="SAM" id="Phobius"/>
    </source>
</evidence>
<evidence type="ECO:0000256" key="3">
    <source>
        <dbReference type="ARBA" id="ARBA00022475"/>
    </source>
</evidence>
<comment type="similarity">
    <text evidence="2">Belongs to the chromate ion transporter (CHR) (TC 2.A.51) family.</text>
</comment>
<protein>
    <submittedName>
        <fullName evidence="8">Chromate efflux transporter</fullName>
    </submittedName>
</protein>
<dbReference type="InterPro" id="IPR014047">
    <property type="entry name" value="Chr_Tranpt_l_chain"/>
</dbReference>
<dbReference type="PIRSF" id="PIRSF004810">
    <property type="entry name" value="ChrA"/>
    <property type="match status" value="1"/>
</dbReference>
<feature type="transmembrane region" description="Helical" evidence="7">
    <location>
        <begin position="381"/>
        <end position="398"/>
    </location>
</feature>
<accession>A0A6C0Y097</accession>
<evidence type="ECO:0000313" key="9">
    <source>
        <dbReference type="EMBL" id="QOW43644.1"/>
    </source>
</evidence>
<feature type="transmembrane region" description="Helical" evidence="7">
    <location>
        <begin position="271"/>
        <end position="290"/>
    </location>
</feature>
<name>A0A6C0Y097_9GAMM</name>
<evidence type="ECO:0000313" key="11">
    <source>
        <dbReference type="Proteomes" id="UP000593812"/>
    </source>
</evidence>
<evidence type="ECO:0000256" key="2">
    <source>
        <dbReference type="ARBA" id="ARBA00005262"/>
    </source>
</evidence>
<feature type="transmembrane region" description="Helical" evidence="7">
    <location>
        <begin position="6"/>
        <end position="31"/>
    </location>
</feature>
<reference evidence="9 11" key="2">
    <citation type="submission" date="2020-02" db="EMBL/GenBank/DDBJ databases">
        <title>Tigecycline-resistant Acinetobacter species from pigs and migratory birds.</title>
        <authorList>
            <person name="Chen C."/>
            <person name="Sun J."/>
            <person name="Liao X.-P."/>
            <person name="Liu Y.-H."/>
        </authorList>
    </citation>
    <scope>NUCLEOTIDE SEQUENCE [LARGE SCALE GENOMIC DNA]</scope>
    <source>
        <strain evidence="9 11">C15_T</strain>
    </source>
</reference>
<evidence type="ECO:0000256" key="1">
    <source>
        <dbReference type="ARBA" id="ARBA00004651"/>
    </source>
</evidence>
<comment type="subcellular location">
    <subcellularLocation>
        <location evidence="1">Cell membrane</location>
        <topology evidence="1">Multi-pass membrane protein</topology>
    </subcellularLocation>
</comment>
<evidence type="ECO:0000313" key="8">
    <source>
        <dbReference type="EMBL" id="QIC69611.1"/>
    </source>
</evidence>
<gene>
    <name evidence="8" type="primary">chrA</name>
    <name evidence="8" type="ORF">FSC09_03940</name>
    <name evidence="9" type="ORF">G0027_12855</name>
</gene>
<keyword evidence="4 7" id="KW-0812">Transmembrane</keyword>
<feature type="transmembrane region" description="Helical" evidence="7">
    <location>
        <begin position="112"/>
        <end position="132"/>
    </location>
</feature>
<evidence type="ECO:0000256" key="6">
    <source>
        <dbReference type="ARBA" id="ARBA00023136"/>
    </source>
</evidence>
<dbReference type="EMBL" id="CP044455">
    <property type="protein sequence ID" value="QIC69611.1"/>
    <property type="molecule type" value="Genomic_DNA"/>
</dbReference>
<feature type="transmembrane region" description="Helical" evidence="7">
    <location>
        <begin position="80"/>
        <end position="100"/>
    </location>
</feature>
<dbReference type="EMBL" id="CP048654">
    <property type="protein sequence ID" value="QOW43644.1"/>
    <property type="molecule type" value="Genomic_DNA"/>
</dbReference>
<feature type="transmembrane region" description="Helical" evidence="7">
    <location>
        <begin position="296"/>
        <end position="319"/>
    </location>
</feature>
<reference evidence="8 10" key="1">
    <citation type="submission" date="2019-09" db="EMBL/GenBank/DDBJ databases">
        <title>Non-baumannii Acinetobacter spp. carrying blaNDM-1 isolated in China.</title>
        <authorList>
            <person name="Cui C."/>
            <person name="Chen C."/>
            <person name="Sun J."/>
            <person name="Liu Y."/>
        </authorList>
    </citation>
    <scope>NUCLEOTIDE SEQUENCE [LARGE SCALE GENOMIC DNA]</scope>
    <source>
        <strain evidence="8 10">B18</strain>
    </source>
</reference>
<dbReference type="RefSeq" id="WP_163145560.1">
    <property type="nucleotide sequence ID" value="NZ_CP044455.1"/>
</dbReference>
<sequence length="399" mass="44375">MSSLSYSQIFLIFFKLGCLSFGGPAAHLVFFHQTFVQRLHWLKDEDYAQVVALAQLLPGPTSSQVGLAIGYLKRGYLGSVVAWLGFTLPSALLMTLLAFIGQQLFPWISSAYFHAIQLIVLAVVFWAFWQMLQSFCKSWWQYLLMLVSALMIWFLPLSYNQILVIVLAGLAGMWIAKAQPQSGSHTTPSFQLEQRSFGSTTLWLILFICPFLLLGALNWINPHLLAEGFLGFYQSAALVFGGGHIILPLLHQDFVSTGMISAQQFDLGYAFAQLMPGPLFSFASYVGYFLDLTAYPVLNAIIATIAIFLPSFFLIFATLPHWSWLMHQDKIKHAVIGINATVVGLLLALIVDMGQDYLTSVLDLAFVMFVIVLLKSKLPVWVSLIGSFGVYMGLLSLLS</sequence>
<dbReference type="NCBIfam" id="TIGR00937">
    <property type="entry name" value="2A51"/>
    <property type="match status" value="1"/>
</dbReference>
<feature type="transmembrane region" description="Helical" evidence="7">
    <location>
        <begin position="331"/>
        <end position="351"/>
    </location>
</feature>
<evidence type="ECO:0000256" key="5">
    <source>
        <dbReference type="ARBA" id="ARBA00022989"/>
    </source>
</evidence>
<dbReference type="PANTHER" id="PTHR33567">
    <property type="entry name" value="CHROMATE ION TRANSPORTER (EUROFUNG)"/>
    <property type="match status" value="1"/>
</dbReference>